<dbReference type="Proteomes" id="UP000663887">
    <property type="component" value="Unassembled WGS sequence"/>
</dbReference>
<gene>
    <name evidence="5" type="ORF">GIL414_LOCUS5120</name>
    <name evidence="3" type="ORF">KQP761_LOCUS17759</name>
    <name evidence="6" type="ORF">UXM345_LOCUS12036</name>
    <name evidence="4" type="ORF">XDN619_LOCUS8998</name>
</gene>
<evidence type="ECO:0000256" key="1">
    <source>
        <dbReference type="ARBA" id="ARBA00007677"/>
    </source>
</evidence>
<proteinExistence type="inferred from homology"/>
<dbReference type="SUPFAM" id="SSF53448">
    <property type="entry name" value="Nucleotide-diphospho-sugar transferases"/>
    <property type="match status" value="1"/>
</dbReference>
<dbReference type="Gene3D" id="3.90.550.10">
    <property type="entry name" value="Spore Coat Polysaccharide Biosynthesis Protein SpsA, Chain A"/>
    <property type="match status" value="1"/>
</dbReference>
<dbReference type="GO" id="GO:0006487">
    <property type="term" value="P:protein N-linked glycosylation"/>
    <property type="evidence" value="ECO:0007669"/>
    <property type="project" value="TreeGrafter"/>
</dbReference>
<evidence type="ECO:0000313" key="5">
    <source>
        <dbReference type="EMBL" id="CAF3872811.1"/>
    </source>
</evidence>
<comment type="similarity">
    <text evidence="1">Belongs to the glycosyltransferase 15 family.</text>
</comment>
<dbReference type="PANTHER" id="PTHR31121:SF6">
    <property type="entry name" value="ALPHA-1,2 MANNOSYLTRANSFERASE KTR1"/>
    <property type="match status" value="1"/>
</dbReference>
<dbReference type="GO" id="GO:0000032">
    <property type="term" value="P:cell wall mannoprotein biosynthetic process"/>
    <property type="evidence" value="ECO:0007669"/>
    <property type="project" value="TreeGrafter"/>
</dbReference>
<accession>A0A816PW22</accession>
<dbReference type="EMBL" id="CAJNOW010008996">
    <property type="protein sequence ID" value="CAF1552524.1"/>
    <property type="molecule type" value="Genomic_DNA"/>
</dbReference>
<dbReference type="InterPro" id="IPR029044">
    <property type="entry name" value="Nucleotide-diphossugar_trans"/>
</dbReference>
<keyword evidence="2" id="KW-0808">Transferase</keyword>
<comment type="caution">
    <text evidence="4">The sequence shown here is derived from an EMBL/GenBank/DDBJ whole genome shotgun (WGS) entry which is preliminary data.</text>
</comment>
<dbReference type="Pfam" id="PF01793">
    <property type="entry name" value="Glyco_transf_15"/>
    <property type="match status" value="1"/>
</dbReference>
<organism evidence="4 7">
    <name type="scientific">Rotaria magnacalcarata</name>
    <dbReference type="NCBI Taxonomy" id="392030"/>
    <lineage>
        <taxon>Eukaryota</taxon>
        <taxon>Metazoa</taxon>
        <taxon>Spiralia</taxon>
        <taxon>Gnathifera</taxon>
        <taxon>Rotifera</taxon>
        <taxon>Eurotatoria</taxon>
        <taxon>Bdelloidea</taxon>
        <taxon>Philodinida</taxon>
        <taxon>Philodinidae</taxon>
        <taxon>Rotaria</taxon>
    </lineage>
</organism>
<protein>
    <submittedName>
        <fullName evidence="4">Uncharacterized protein</fullName>
    </submittedName>
</protein>
<dbReference type="EMBL" id="CAJOBJ010001313">
    <property type="protein sequence ID" value="CAF3872811.1"/>
    <property type="molecule type" value="Genomic_DNA"/>
</dbReference>
<reference evidence="4" key="1">
    <citation type="submission" date="2021-02" db="EMBL/GenBank/DDBJ databases">
        <authorList>
            <person name="Nowell W R."/>
        </authorList>
    </citation>
    <scope>NUCLEOTIDE SEQUENCE</scope>
</reference>
<dbReference type="Proteomes" id="UP000663834">
    <property type="component" value="Unassembled WGS sequence"/>
</dbReference>
<dbReference type="AlphaFoldDB" id="A0A816PW22"/>
<dbReference type="GO" id="GO:0016020">
    <property type="term" value="C:membrane"/>
    <property type="evidence" value="ECO:0007669"/>
    <property type="project" value="InterPro"/>
</dbReference>
<dbReference type="EMBL" id="CAJOBF010001230">
    <property type="protein sequence ID" value="CAF3928279.1"/>
    <property type="molecule type" value="Genomic_DNA"/>
</dbReference>
<dbReference type="EMBL" id="CAJNRG010003051">
    <property type="protein sequence ID" value="CAF2053095.1"/>
    <property type="molecule type" value="Genomic_DNA"/>
</dbReference>
<dbReference type="PANTHER" id="PTHR31121">
    <property type="entry name" value="ALPHA-1,2 MANNOSYLTRANSFERASE KTR1"/>
    <property type="match status" value="1"/>
</dbReference>
<evidence type="ECO:0000313" key="7">
    <source>
        <dbReference type="Proteomes" id="UP000663887"/>
    </source>
</evidence>
<dbReference type="Proteomes" id="UP000663842">
    <property type="component" value="Unassembled WGS sequence"/>
</dbReference>
<evidence type="ECO:0000313" key="4">
    <source>
        <dbReference type="EMBL" id="CAF2053095.1"/>
    </source>
</evidence>
<evidence type="ECO:0000313" key="6">
    <source>
        <dbReference type="EMBL" id="CAF3928279.1"/>
    </source>
</evidence>
<dbReference type="OrthoDB" id="439943at2759"/>
<name>A0A816PW22_9BILA</name>
<evidence type="ECO:0000256" key="2">
    <source>
        <dbReference type="ARBA" id="ARBA00022679"/>
    </source>
</evidence>
<evidence type="ECO:0000313" key="3">
    <source>
        <dbReference type="EMBL" id="CAF1552524.1"/>
    </source>
</evidence>
<dbReference type="GO" id="GO:0000026">
    <property type="term" value="F:alpha-1,2-mannosyltransferase activity"/>
    <property type="evidence" value="ECO:0007669"/>
    <property type="project" value="TreeGrafter"/>
</dbReference>
<sequence>MLIPRVSSKLIQRLQLLDSNFEDNFTTGILFLYTNDLYKADFLRLTNTMKRQVSFLNVAEVFNLFPTEFDACKTKTSYRVRGKWNYLLMIRFWFKTLFELPQLQQYDYIMRLDDDSKLLGRWFNVFDEMRRKKAVYFANDIDVDLETQLPGTMNMKQVTSDYIKRNNIHPKQMNMLNQAFNNNTVWNYYNNFEVSKVEFFRRREVRHWVDTIDSTHGIFKYRWGDAVLRYLTMALFAESHEVLHRPAYNLPYCHKCL</sequence>
<dbReference type="GO" id="GO:0005794">
    <property type="term" value="C:Golgi apparatus"/>
    <property type="evidence" value="ECO:0007669"/>
    <property type="project" value="TreeGrafter"/>
</dbReference>
<dbReference type="InterPro" id="IPR002685">
    <property type="entry name" value="Glyco_trans_15"/>
</dbReference>
<dbReference type="Proteomes" id="UP000681720">
    <property type="component" value="Unassembled WGS sequence"/>
</dbReference>